<dbReference type="GO" id="GO:0005886">
    <property type="term" value="C:plasma membrane"/>
    <property type="evidence" value="ECO:0007669"/>
    <property type="project" value="UniProtKB-SubCell"/>
</dbReference>
<keyword evidence="10" id="KW-0175">Coiled coil</keyword>
<evidence type="ECO:0000256" key="8">
    <source>
        <dbReference type="ARBA" id="ARBA00029447"/>
    </source>
</evidence>
<dbReference type="SUPFAM" id="SSF58104">
    <property type="entry name" value="Methyl-accepting chemotaxis protein (MCP) signaling domain"/>
    <property type="match status" value="1"/>
</dbReference>
<comment type="subcellular location">
    <subcellularLocation>
        <location evidence="1">Cell membrane</location>
    </subcellularLocation>
</comment>
<dbReference type="CDD" id="cd11386">
    <property type="entry name" value="MCP_signal"/>
    <property type="match status" value="1"/>
</dbReference>
<keyword evidence="14" id="KW-1185">Reference proteome</keyword>
<evidence type="ECO:0000256" key="3">
    <source>
        <dbReference type="ARBA" id="ARBA00022481"/>
    </source>
</evidence>
<dbReference type="GO" id="GO:0006935">
    <property type="term" value="P:chemotaxis"/>
    <property type="evidence" value="ECO:0007669"/>
    <property type="project" value="UniProtKB-ARBA"/>
</dbReference>
<dbReference type="PROSITE" id="PS50111">
    <property type="entry name" value="CHEMOTAXIS_TRANSDUC_2"/>
    <property type="match status" value="1"/>
</dbReference>
<evidence type="ECO:0000259" key="12">
    <source>
        <dbReference type="PROSITE" id="PS50885"/>
    </source>
</evidence>
<evidence type="ECO:0000256" key="6">
    <source>
        <dbReference type="ARBA" id="ARBA00023136"/>
    </source>
</evidence>
<feature type="domain" description="HAMP" evidence="12">
    <location>
        <begin position="388"/>
        <end position="444"/>
    </location>
</feature>
<dbReference type="EMBL" id="MUJK01000001">
    <property type="protein sequence ID" value="POF43250.1"/>
    <property type="molecule type" value="Genomic_DNA"/>
</dbReference>
<keyword evidence="5" id="KW-1133">Transmembrane helix</keyword>
<dbReference type="Gene3D" id="1.10.287.950">
    <property type="entry name" value="Methyl-accepting chemotaxis protein"/>
    <property type="match status" value="1"/>
</dbReference>
<dbReference type="AlphaFoldDB" id="A0A2S3VTJ4"/>
<dbReference type="PROSITE" id="PS50885">
    <property type="entry name" value="HAMP"/>
    <property type="match status" value="1"/>
</dbReference>
<sequence length="722" mass="79456">MSLSSKVMQLSSSEKHWLPWFGRTGKLAMGWSCRLNQSAYPVIEQTFEAIAQTRAQLLHNWTREQWEHLAELAENLGRDFAHIDRSSLMDKLSQAEDFSELFVVGVDGAVIASTWSGRGKNQFGKTRALAEGLKAPFLHGPYSDPLTLQIGPSTSRFHDEVTLMFYQPLKADGKVLGCLCGRVPNDVLGDLIQREAGHIYAESGDNYLFMAQSRFDPAIAPGTALSRSRFEDGTFTHGENLKSGVHTPYKTVQIQRHTELELRFTDPATQALHPGVRETIRTGSNLFVTYPGYPDYRHIPVVGKGVTFQLPGSPDRWGMMCEADLEEVYRRRSLSYGLMKPYLATMTGLFACNYTVQHYSGLAQGMIDAVEVLGMVCATVLFGLLGPKRLAQRLGEMTGVIRTIAEGEGNLRQRLDTTRMSNDETGDMGRWINSFIDNLDSVVGQVVKASRTVGATNQMMLGRSQEAGVTSAEVAEAVHHMMIIVEDQLGEIQQASASAEQMKQAMDEVVTRAREQFLAVQAGTQSIRDVVERSSSSVQLLDSRMTHIGNITGLISDITNQTNLLALNAAIEAARAGEHGRGFAVVADEVRSLASRTSRAADDIRQMVEGLQNETQNAVSFMKEGVKDVDNSLRLAEDASSENVQLHQAVESMFAIIQQLNNRSLDYGKTIKQVDQSSAQMRQTVVVLQGSAETVRLNANKLQKLVGQFEVSNNSNGRVAAA</sequence>
<dbReference type="CDD" id="cd06225">
    <property type="entry name" value="HAMP"/>
    <property type="match status" value="1"/>
</dbReference>
<evidence type="ECO:0000259" key="11">
    <source>
        <dbReference type="PROSITE" id="PS50111"/>
    </source>
</evidence>
<keyword evidence="2" id="KW-1003">Cell membrane</keyword>
<accession>A0A2S3VTJ4</accession>
<name>A0A2S3VTJ4_9PSED</name>
<keyword evidence="6" id="KW-0472">Membrane</keyword>
<feature type="domain" description="Methyl-accepting transducer" evidence="11">
    <location>
        <begin position="463"/>
        <end position="682"/>
    </location>
</feature>
<evidence type="ECO:0000313" key="14">
    <source>
        <dbReference type="Proteomes" id="UP000237440"/>
    </source>
</evidence>
<gene>
    <name evidence="13" type="ORF">B0D71_00050</name>
</gene>
<evidence type="ECO:0000256" key="10">
    <source>
        <dbReference type="SAM" id="Coils"/>
    </source>
</evidence>
<dbReference type="SMART" id="SM00283">
    <property type="entry name" value="MA"/>
    <property type="match status" value="1"/>
</dbReference>
<dbReference type="Pfam" id="PF00015">
    <property type="entry name" value="MCPsignal"/>
    <property type="match status" value="1"/>
</dbReference>
<keyword evidence="7 9" id="KW-0807">Transducer</keyword>
<evidence type="ECO:0000256" key="5">
    <source>
        <dbReference type="ARBA" id="ARBA00022989"/>
    </source>
</evidence>
<keyword evidence="4" id="KW-0812">Transmembrane</keyword>
<evidence type="ECO:0000256" key="4">
    <source>
        <dbReference type="ARBA" id="ARBA00022692"/>
    </source>
</evidence>
<protein>
    <submittedName>
        <fullName evidence="13">Methyl-accepting chemotaxis protein</fullName>
    </submittedName>
</protein>
<dbReference type="PANTHER" id="PTHR32089:SF112">
    <property type="entry name" value="LYSOZYME-LIKE PROTEIN-RELATED"/>
    <property type="match status" value="1"/>
</dbReference>
<evidence type="ECO:0000256" key="2">
    <source>
        <dbReference type="ARBA" id="ARBA00022475"/>
    </source>
</evidence>
<dbReference type="InterPro" id="IPR003660">
    <property type="entry name" value="HAMP_dom"/>
</dbReference>
<dbReference type="GO" id="GO:0007165">
    <property type="term" value="P:signal transduction"/>
    <property type="evidence" value="ECO:0007669"/>
    <property type="project" value="UniProtKB-KW"/>
</dbReference>
<evidence type="ECO:0000256" key="1">
    <source>
        <dbReference type="ARBA" id="ARBA00004236"/>
    </source>
</evidence>
<proteinExistence type="inferred from homology"/>
<evidence type="ECO:0000256" key="9">
    <source>
        <dbReference type="PROSITE-ProRule" id="PRU00284"/>
    </source>
</evidence>
<feature type="coiled-coil region" evidence="10">
    <location>
        <begin position="485"/>
        <end position="512"/>
    </location>
</feature>
<comment type="similarity">
    <text evidence="8">Belongs to the methyl-accepting chemotaxis (MCP) protein family.</text>
</comment>
<keyword evidence="3" id="KW-0488">Methylation</keyword>
<evidence type="ECO:0000313" key="13">
    <source>
        <dbReference type="EMBL" id="POF43250.1"/>
    </source>
</evidence>
<dbReference type="SMART" id="SM00304">
    <property type="entry name" value="HAMP"/>
    <property type="match status" value="1"/>
</dbReference>
<dbReference type="OrthoDB" id="2489132at2"/>
<dbReference type="Proteomes" id="UP000237440">
    <property type="component" value="Unassembled WGS sequence"/>
</dbReference>
<dbReference type="InterPro" id="IPR004089">
    <property type="entry name" value="MCPsignal_dom"/>
</dbReference>
<evidence type="ECO:0000256" key="7">
    <source>
        <dbReference type="ARBA" id="ARBA00023224"/>
    </source>
</evidence>
<comment type="caution">
    <text evidence="13">The sequence shown here is derived from an EMBL/GenBank/DDBJ whole genome shotgun (WGS) entry which is preliminary data.</text>
</comment>
<dbReference type="PANTHER" id="PTHR32089">
    <property type="entry name" value="METHYL-ACCEPTING CHEMOTAXIS PROTEIN MCPB"/>
    <property type="match status" value="1"/>
</dbReference>
<reference evidence="14" key="1">
    <citation type="submission" date="2017-02" db="EMBL/GenBank/DDBJ databases">
        <authorList>
            <person name="Furmanczyk E.M."/>
        </authorList>
    </citation>
    <scope>NUCLEOTIDE SEQUENCE [LARGE SCALE GENOMIC DNA]</scope>
    <source>
        <strain evidence="14">AP3_22</strain>
    </source>
</reference>
<organism evidence="13 14">
    <name type="scientific">Pseudomonas laurylsulfativorans</name>
    <dbReference type="NCBI Taxonomy" id="1943631"/>
    <lineage>
        <taxon>Bacteria</taxon>
        <taxon>Pseudomonadati</taxon>
        <taxon>Pseudomonadota</taxon>
        <taxon>Gammaproteobacteria</taxon>
        <taxon>Pseudomonadales</taxon>
        <taxon>Pseudomonadaceae</taxon>
        <taxon>Pseudomonas</taxon>
    </lineage>
</organism>